<dbReference type="Pfam" id="PF01352">
    <property type="entry name" value="KRAB"/>
    <property type="match status" value="1"/>
</dbReference>
<dbReference type="Proteomes" id="UP000694380">
    <property type="component" value="Unplaced"/>
</dbReference>
<keyword evidence="3" id="KW-1185">Reference proteome</keyword>
<dbReference type="InterPro" id="IPR050169">
    <property type="entry name" value="Krueppel_C2H2_ZnF"/>
</dbReference>
<dbReference type="SUPFAM" id="SSF109640">
    <property type="entry name" value="KRAB domain (Kruppel-associated box)"/>
    <property type="match status" value="1"/>
</dbReference>
<dbReference type="InterPro" id="IPR036051">
    <property type="entry name" value="KRAB_dom_sf"/>
</dbReference>
<dbReference type="InterPro" id="IPR001909">
    <property type="entry name" value="KRAB"/>
</dbReference>
<dbReference type="Gene3D" id="6.10.140.140">
    <property type="match status" value="1"/>
</dbReference>
<evidence type="ECO:0000313" key="2">
    <source>
        <dbReference type="Ensembl" id="ENSCPBP00000004069.1"/>
    </source>
</evidence>
<dbReference type="GO" id="GO:0006355">
    <property type="term" value="P:regulation of DNA-templated transcription"/>
    <property type="evidence" value="ECO:0007669"/>
    <property type="project" value="InterPro"/>
</dbReference>
<dbReference type="PANTHER" id="PTHR23232">
    <property type="entry name" value="KRAB DOMAIN C2H2 ZINC FINGER"/>
    <property type="match status" value="1"/>
</dbReference>
<reference evidence="2" key="2">
    <citation type="submission" date="2025-09" db="UniProtKB">
        <authorList>
            <consortium name="Ensembl"/>
        </authorList>
    </citation>
    <scope>IDENTIFICATION</scope>
</reference>
<reference evidence="2" key="1">
    <citation type="submission" date="2025-08" db="UniProtKB">
        <authorList>
            <consortium name="Ensembl"/>
        </authorList>
    </citation>
    <scope>IDENTIFICATION</scope>
</reference>
<name>A0A8C3F6Q4_CHRPI</name>
<accession>A0A8C3F6Q4</accession>
<dbReference type="PROSITE" id="PS50805">
    <property type="entry name" value="KRAB"/>
    <property type="match status" value="1"/>
</dbReference>
<dbReference type="CDD" id="cd07765">
    <property type="entry name" value="KRAB_A-box"/>
    <property type="match status" value="1"/>
</dbReference>
<dbReference type="Ensembl" id="ENSCPBT00000004965.1">
    <property type="protein sequence ID" value="ENSCPBP00000004069.1"/>
    <property type="gene ID" value="ENSCPBG00000003298.1"/>
</dbReference>
<dbReference type="GeneTree" id="ENSGT01150000286944"/>
<evidence type="ECO:0000313" key="3">
    <source>
        <dbReference type="Proteomes" id="UP000694380"/>
    </source>
</evidence>
<dbReference type="SMART" id="SM00349">
    <property type="entry name" value="KRAB"/>
    <property type="match status" value="1"/>
</dbReference>
<sequence length="113" mass="12779">SSYIQLLTTRRGPVTFEEVAGYFTREEGALLDPPPRALYRVVMQENYENVTSLGFPVSKPDVISQLEQGEEPWVPDLQDSEEKEILRAPCTAKNLGLETNDSHHMQKIFKAGE</sequence>
<dbReference type="AlphaFoldDB" id="A0A8C3F6Q4"/>
<protein>
    <recommendedName>
        <fullName evidence="1">KRAB domain-containing protein</fullName>
    </recommendedName>
</protein>
<organism evidence="2 3">
    <name type="scientific">Chrysemys picta bellii</name>
    <name type="common">Western painted turtle</name>
    <name type="synonym">Emys bellii</name>
    <dbReference type="NCBI Taxonomy" id="8478"/>
    <lineage>
        <taxon>Eukaryota</taxon>
        <taxon>Metazoa</taxon>
        <taxon>Chordata</taxon>
        <taxon>Craniata</taxon>
        <taxon>Vertebrata</taxon>
        <taxon>Euteleostomi</taxon>
        <taxon>Archelosauria</taxon>
        <taxon>Testudinata</taxon>
        <taxon>Testudines</taxon>
        <taxon>Cryptodira</taxon>
        <taxon>Durocryptodira</taxon>
        <taxon>Testudinoidea</taxon>
        <taxon>Emydidae</taxon>
        <taxon>Chrysemys</taxon>
    </lineage>
</organism>
<dbReference type="PANTHER" id="PTHR23232:SF142">
    <property type="entry name" value="GASTRULA ZINC FINGER PROTEIN XLCGF57.1-LIKE-RELATED"/>
    <property type="match status" value="1"/>
</dbReference>
<evidence type="ECO:0000259" key="1">
    <source>
        <dbReference type="PROSITE" id="PS50805"/>
    </source>
</evidence>
<proteinExistence type="predicted"/>
<feature type="domain" description="KRAB" evidence="1">
    <location>
        <begin position="14"/>
        <end position="85"/>
    </location>
</feature>